<evidence type="ECO:0000313" key="8">
    <source>
        <dbReference type="EMBL" id="AHF00810.1"/>
    </source>
</evidence>
<evidence type="ECO:0000256" key="5">
    <source>
        <dbReference type="ARBA" id="ARBA00022989"/>
    </source>
</evidence>
<sequence length="100" mass="10737">MNEIAIYLVTGSVLFCIGLWGVVMRQHLLHKILGVNIMGSAVFMLFLAFAARAQPADAVPHALVLTGIVVAISAMALGLALMKRVAKESKQHHATLEDSQ</sequence>
<organism evidence="8 9">
    <name type="scientific">Thiomicrospira aerophila AL3</name>
    <dbReference type="NCBI Taxonomy" id="717772"/>
    <lineage>
        <taxon>Bacteria</taxon>
        <taxon>Pseudomonadati</taxon>
        <taxon>Pseudomonadota</taxon>
        <taxon>Gammaproteobacteria</taxon>
        <taxon>Thiotrichales</taxon>
        <taxon>Piscirickettsiaceae</taxon>
        <taxon>Thiomicrospira</taxon>
    </lineage>
</organism>
<gene>
    <name evidence="8" type="ORF">THIAE_02565</name>
</gene>
<dbReference type="PANTHER" id="PTHR34583">
    <property type="entry name" value="ANTIPORTER SUBUNIT MNHC2-RELATED"/>
    <property type="match status" value="1"/>
</dbReference>
<comment type="subcellular location">
    <subcellularLocation>
        <location evidence="1">Cell membrane</location>
        <topology evidence="1">Multi-pass membrane protein</topology>
    </subcellularLocation>
</comment>
<feature type="transmembrane region" description="Helical" evidence="7">
    <location>
        <begin position="63"/>
        <end position="82"/>
    </location>
</feature>
<dbReference type="eggNOG" id="COG1006">
    <property type="taxonomic scope" value="Bacteria"/>
</dbReference>
<dbReference type="GO" id="GO:0005886">
    <property type="term" value="C:plasma membrane"/>
    <property type="evidence" value="ECO:0007669"/>
    <property type="project" value="UniProtKB-SubCell"/>
</dbReference>
<evidence type="ECO:0000256" key="2">
    <source>
        <dbReference type="ARBA" id="ARBA00010388"/>
    </source>
</evidence>
<dbReference type="InterPro" id="IPR050601">
    <property type="entry name" value="CPA3_antiporter_subunitC"/>
</dbReference>
<evidence type="ECO:0000256" key="7">
    <source>
        <dbReference type="SAM" id="Phobius"/>
    </source>
</evidence>
<dbReference type="RefSeq" id="WP_006459934.1">
    <property type="nucleotide sequence ID" value="NZ_CP007030.1"/>
</dbReference>
<keyword evidence="8" id="KW-0830">Ubiquinone</keyword>
<dbReference type="InParanoid" id="W0DQC7"/>
<dbReference type="Gene3D" id="1.10.287.3510">
    <property type="match status" value="1"/>
</dbReference>
<evidence type="ECO:0000256" key="1">
    <source>
        <dbReference type="ARBA" id="ARBA00004651"/>
    </source>
</evidence>
<dbReference type="Pfam" id="PF00420">
    <property type="entry name" value="Oxidored_q2"/>
    <property type="match status" value="1"/>
</dbReference>
<evidence type="ECO:0000256" key="4">
    <source>
        <dbReference type="ARBA" id="ARBA00022692"/>
    </source>
</evidence>
<proteinExistence type="inferred from homology"/>
<dbReference type="EMBL" id="CP007030">
    <property type="protein sequence ID" value="AHF00810.1"/>
    <property type="molecule type" value="Genomic_DNA"/>
</dbReference>
<accession>W0DQC7</accession>
<keyword evidence="5 7" id="KW-1133">Transmembrane helix</keyword>
<dbReference type="HOGENOM" id="CLU_082058_4_0_6"/>
<evidence type="ECO:0000256" key="3">
    <source>
        <dbReference type="ARBA" id="ARBA00022475"/>
    </source>
</evidence>
<dbReference type="KEGG" id="tao:THIAE_02565"/>
<dbReference type="STRING" id="717772.THIAE_02565"/>
<keyword evidence="6 7" id="KW-0472">Membrane</keyword>
<keyword evidence="9" id="KW-1185">Reference proteome</keyword>
<reference evidence="8 9" key="1">
    <citation type="submission" date="2013-12" db="EMBL/GenBank/DDBJ databases">
        <authorList>
            <consortium name="DOE Joint Genome Institute"/>
            <person name="Kappler U."/>
            <person name="Huntemann M."/>
            <person name="Han J."/>
            <person name="Chen A."/>
            <person name="Kyrpides N."/>
            <person name="Mavromatis K."/>
            <person name="Markowitz V."/>
            <person name="Palaniappan K."/>
            <person name="Ivanova N."/>
            <person name="Schaumberg A."/>
            <person name="Pati A."/>
            <person name="Liolios K."/>
            <person name="Nordberg H.P."/>
            <person name="Cantor M.N."/>
            <person name="Hua S.X."/>
            <person name="Woyke T."/>
        </authorList>
    </citation>
    <scope>NUCLEOTIDE SEQUENCE [LARGE SCALE GENOMIC DNA]</scope>
    <source>
        <strain evidence="9">AL2</strain>
    </source>
</reference>
<comment type="similarity">
    <text evidence="2">Belongs to the CPA3 antiporters (TC 2.A.63) subunit C family.</text>
</comment>
<name>W0DQC7_9GAMM</name>
<dbReference type="AlphaFoldDB" id="W0DQC7"/>
<dbReference type="InterPro" id="IPR039428">
    <property type="entry name" value="NUOK/Mnh_C1-like"/>
</dbReference>
<feature type="transmembrane region" description="Helical" evidence="7">
    <location>
        <begin position="32"/>
        <end position="51"/>
    </location>
</feature>
<keyword evidence="4 7" id="KW-0812">Transmembrane</keyword>
<dbReference type="OrthoDB" id="1494613at2"/>
<keyword evidence="3" id="KW-1003">Cell membrane</keyword>
<dbReference type="Proteomes" id="UP000005380">
    <property type="component" value="Chromosome"/>
</dbReference>
<evidence type="ECO:0000256" key="6">
    <source>
        <dbReference type="ARBA" id="ARBA00023136"/>
    </source>
</evidence>
<dbReference type="PANTHER" id="PTHR34583:SF2">
    <property type="entry name" value="ANTIPORTER SUBUNIT MNHC2-RELATED"/>
    <property type="match status" value="1"/>
</dbReference>
<protein>
    <submittedName>
        <fullName evidence="8">NADH-ubiquinone oxidoreductase</fullName>
    </submittedName>
</protein>
<evidence type="ECO:0000313" key="9">
    <source>
        <dbReference type="Proteomes" id="UP000005380"/>
    </source>
</evidence>
<feature type="transmembrane region" description="Helical" evidence="7">
    <location>
        <begin position="6"/>
        <end position="23"/>
    </location>
</feature>